<dbReference type="Proteomes" id="UP000315200">
    <property type="component" value="Unassembled WGS sequence"/>
</dbReference>
<gene>
    <name evidence="2" type="ORF">Ccl03g_18710</name>
</gene>
<dbReference type="RefSeq" id="WP_141267594.1">
    <property type="nucleotide sequence ID" value="NZ_BJLB01000001.1"/>
</dbReference>
<protein>
    <recommendedName>
        <fullName evidence="1">Bacterial transcriptional activator domain-containing protein</fullName>
    </recommendedName>
</protein>
<dbReference type="InterPro" id="IPR011990">
    <property type="entry name" value="TPR-like_helical_dom_sf"/>
</dbReference>
<dbReference type="InterPro" id="IPR036388">
    <property type="entry name" value="WH-like_DNA-bd_sf"/>
</dbReference>
<proteinExistence type="predicted"/>
<evidence type="ECO:0000259" key="1">
    <source>
        <dbReference type="SMART" id="SM01043"/>
    </source>
</evidence>
<evidence type="ECO:0000313" key="3">
    <source>
        <dbReference type="Proteomes" id="UP000315200"/>
    </source>
</evidence>
<accession>A0A829W409</accession>
<dbReference type="AlphaFoldDB" id="A0A829W409"/>
<dbReference type="Gene3D" id="1.10.10.10">
    <property type="entry name" value="Winged helix-like DNA-binding domain superfamily/Winged helix DNA-binding domain"/>
    <property type="match status" value="1"/>
</dbReference>
<dbReference type="InterPro" id="IPR005158">
    <property type="entry name" value="BTAD"/>
</dbReference>
<comment type="caution">
    <text evidence="2">The sequence shown here is derived from an EMBL/GenBank/DDBJ whole genome shotgun (WGS) entry which is preliminary data.</text>
</comment>
<dbReference type="SMART" id="SM01043">
    <property type="entry name" value="BTAD"/>
    <property type="match status" value="1"/>
</dbReference>
<evidence type="ECO:0000313" key="2">
    <source>
        <dbReference type="EMBL" id="GEA36158.1"/>
    </source>
</evidence>
<dbReference type="PANTHER" id="PTHR35807">
    <property type="entry name" value="TRANSCRIPTIONAL REGULATOR REDD-RELATED"/>
    <property type="match status" value="1"/>
</dbReference>
<dbReference type="InterPro" id="IPR051677">
    <property type="entry name" value="AfsR-DnrI-RedD_regulator"/>
</dbReference>
<dbReference type="SUPFAM" id="SSF48452">
    <property type="entry name" value="TPR-like"/>
    <property type="match status" value="1"/>
</dbReference>
<dbReference type="PANTHER" id="PTHR35807:SF2">
    <property type="entry name" value="TRANSCRIPTIONAL ACTIVATOR DOMAIN"/>
    <property type="match status" value="1"/>
</dbReference>
<dbReference type="Pfam" id="PF03704">
    <property type="entry name" value="BTAD"/>
    <property type="match status" value="1"/>
</dbReference>
<reference evidence="2 3" key="1">
    <citation type="submission" date="2019-06" db="EMBL/GenBank/DDBJ databases">
        <title>Draft genome sequence of [Clostridium] clostridioforme NBRC 113352.</title>
        <authorList>
            <person name="Miura T."/>
            <person name="Furukawa M."/>
            <person name="Shimamura M."/>
            <person name="Ohyama Y."/>
            <person name="Yamazoe A."/>
            <person name="Kawasaki H."/>
        </authorList>
    </citation>
    <scope>NUCLEOTIDE SEQUENCE [LARGE SCALE GENOMIC DNA]</scope>
    <source>
        <strain evidence="2 3">NBRC 113352</strain>
    </source>
</reference>
<sequence>MGGKILRVQMLGKFTMRYGEDHILFHKTGNAKSVRLLQMLLLSGEQGIAKSEIMDFLYGWSEGTDAGNRNKNLNNLCYRLKGQLAASGLPEEEYVVIQDGVCRWRSSFKIELDAAYFETLVHKAEGSQGRERAALFLQANQSYYGELLPMNQSDMWFYEKSESFKRLYVETIRELEQAFKSKHDYQNLLKLYTRASAIYPFENWQTEQIRCCLEMYRYEEAINIYNRTMELYAREMGNPPMEEMQKCFEDLELFERKHKRSVQAWHITSQYYMESGGGGGINGTIFEKGNITGAYYCTYPSFVDYCRLLLRARERHDLKPVLMFLTLGQQGKRRGQDNRIYQMELLKDAIGSSLRKGDAYTRYGSRHYILLLTKINKESCSIIFQRIESAYNKVPGSRGELWYHVTMTQELEKTMLE</sequence>
<dbReference type="Gene3D" id="1.25.40.10">
    <property type="entry name" value="Tetratricopeptide repeat domain"/>
    <property type="match status" value="1"/>
</dbReference>
<feature type="domain" description="Bacterial transcriptional activator" evidence="1">
    <location>
        <begin position="112"/>
        <end position="252"/>
    </location>
</feature>
<name>A0A829W409_9FIRM</name>
<dbReference type="EMBL" id="BJLB01000001">
    <property type="protein sequence ID" value="GEA36158.1"/>
    <property type="molecule type" value="Genomic_DNA"/>
</dbReference>
<organism evidence="2 3">
    <name type="scientific">Enterocloster clostridioformis</name>
    <dbReference type="NCBI Taxonomy" id="1531"/>
    <lineage>
        <taxon>Bacteria</taxon>
        <taxon>Bacillati</taxon>
        <taxon>Bacillota</taxon>
        <taxon>Clostridia</taxon>
        <taxon>Lachnospirales</taxon>
        <taxon>Lachnospiraceae</taxon>
        <taxon>Enterocloster</taxon>
    </lineage>
</organism>